<organism evidence="2 3">
    <name type="scientific">Cladophialophora immunda</name>
    <dbReference type="NCBI Taxonomy" id="569365"/>
    <lineage>
        <taxon>Eukaryota</taxon>
        <taxon>Fungi</taxon>
        <taxon>Dikarya</taxon>
        <taxon>Ascomycota</taxon>
        <taxon>Pezizomycotina</taxon>
        <taxon>Eurotiomycetes</taxon>
        <taxon>Chaetothyriomycetidae</taxon>
        <taxon>Chaetothyriales</taxon>
        <taxon>Herpotrichiellaceae</taxon>
        <taxon>Cladophialophora</taxon>
    </lineage>
</organism>
<sequence>MRFSRAFLIPKLIKRNSGGAESKDTDTSGITPSIYATPADCHTGNCKFPVYTSLPVDYHCSNITDQLRLSPGSSHTDGTYTLQVPYGPDLQSGYTADSFMELQMGSVNLYDEGSQGPYPNRLLLADVFLVLQNNGNKDDAFNMQYQALCCTLPYGIQLYTFVVRAGTLVETLGDFIAGNWTSQTADVGTEAYSASYWQLEADVQGAKRRVAIDALSQQDMASTFTAYFTNESSYGSAAGQFSQASLTKYFRTSSGATAIGSTYGPEQYIHIRWPYLLIPAVMVLLNLVFVSATCLQSRQQELSNWKSSALVSMLSQTTAEDEAAIIAKDCVLIGPSGRFNRICELEEWASERVGRVRSKLS</sequence>
<dbReference type="HOGENOM" id="CLU_767275_0_0_1"/>
<name>A0A0D2B3N7_9EURO</name>
<evidence type="ECO:0000313" key="3">
    <source>
        <dbReference type="Proteomes" id="UP000054466"/>
    </source>
</evidence>
<keyword evidence="1" id="KW-1133">Transmembrane helix</keyword>
<dbReference type="PANTHER" id="PTHR35394:SF5">
    <property type="entry name" value="DUF3176 DOMAIN-CONTAINING PROTEIN"/>
    <property type="match status" value="1"/>
</dbReference>
<dbReference type="VEuPathDB" id="FungiDB:PV07_03782"/>
<gene>
    <name evidence="2" type="ORF">PV07_03782</name>
</gene>
<dbReference type="EMBL" id="KN847041">
    <property type="protein sequence ID" value="KIW32222.1"/>
    <property type="molecule type" value="Genomic_DNA"/>
</dbReference>
<evidence type="ECO:0000256" key="1">
    <source>
        <dbReference type="SAM" id="Phobius"/>
    </source>
</evidence>
<keyword evidence="1" id="KW-0812">Transmembrane</keyword>
<evidence type="ECO:0000313" key="2">
    <source>
        <dbReference type="EMBL" id="KIW32222.1"/>
    </source>
</evidence>
<proteinExistence type="predicted"/>
<dbReference type="GeneID" id="27342976"/>
<accession>A0A0D2B3N7</accession>
<dbReference type="OrthoDB" id="5376804at2759"/>
<reference evidence="2 3" key="1">
    <citation type="submission" date="2015-01" db="EMBL/GenBank/DDBJ databases">
        <title>The Genome Sequence of Cladophialophora immunda CBS83496.</title>
        <authorList>
            <consortium name="The Broad Institute Genomics Platform"/>
            <person name="Cuomo C."/>
            <person name="de Hoog S."/>
            <person name="Gorbushina A."/>
            <person name="Stielow B."/>
            <person name="Teixiera M."/>
            <person name="Abouelleil A."/>
            <person name="Chapman S.B."/>
            <person name="Priest M."/>
            <person name="Young S.K."/>
            <person name="Wortman J."/>
            <person name="Nusbaum C."/>
            <person name="Birren B."/>
        </authorList>
    </citation>
    <scope>NUCLEOTIDE SEQUENCE [LARGE SCALE GENOMIC DNA]</scope>
    <source>
        <strain evidence="2 3">CBS 83496</strain>
    </source>
</reference>
<feature type="transmembrane region" description="Helical" evidence="1">
    <location>
        <begin position="273"/>
        <end position="295"/>
    </location>
</feature>
<dbReference type="AlphaFoldDB" id="A0A0D2B3N7"/>
<keyword evidence="3" id="KW-1185">Reference proteome</keyword>
<dbReference type="PANTHER" id="PTHR35394">
    <property type="entry name" value="DUF3176 DOMAIN-CONTAINING PROTEIN"/>
    <property type="match status" value="1"/>
</dbReference>
<keyword evidence="1" id="KW-0472">Membrane</keyword>
<protein>
    <submittedName>
        <fullName evidence="2">Uncharacterized protein</fullName>
    </submittedName>
</protein>
<dbReference type="Proteomes" id="UP000054466">
    <property type="component" value="Unassembled WGS sequence"/>
</dbReference>
<dbReference type="RefSeq" id="XP_016252438.1">
    <property type="nucleotide sequence ID" value="XM_016390536.1"/>
</dbReference>